<evidence type="ECO:0000256" key="8">
    <source>
        <dbReference type="HAMAP-Rule" id="MF_00210"/>
    </source>
</evidence>
<feature type="domain" description="Enolpyruvate transferase" evidence="9">
    <location>
        <begin position="6"/>
        <end position="416"/>
    </location>
</feature>
<dbReference type="GO" id="GO:0009073">
    <property type="term" value="P:aromatic amino acid family biosynthetic process"/>
    <property type="evidence" value="ECO:0007669"/>
    <property type="project" value="UniProtKB-KW"/>
</dbReference>
<evidence type="ECO:0000256" key="1">
    <source>
        <dbReference type="ARBA" id="ARBA00004811"/>
    </source>
</evidence>
<name>A0AAE3H9M1_9EURY</name>
<dbReference type="PROSITE" id="PS00104">
    <property type="entry name" value="EPSP_SYNTHASE_1"/>
    <property type="match status" value="1"/>
</dbReference>
<feature type="binding site" evidence="8">
    <location>
        <position position="20"/>
    </location>
    <ligand>
        <name>phosphoenolpyruvate</name>
        <dbReference type="ChEBI" id="CHEBI:58702"/>
    </ligand>
</feature>
<dbReference type="InterPro" id="IPR006264">
    <property type="entry name" value="EPSP_synthase"/>
</dbReference>
<dbReference type="CDD" id="cd01556">
    <property type="entry name" value="EPSP_synthase"/>
    <property type="match status" value="1"/>
</dbReference>
<keyword evidence="11" id="KW-1185">Reference proteome</keyword>
<feature type="binding site" evidence="8">
    <location>
        <position position="382"/>
    </location>
    <ligand>
        <name>phosphoenolpyruvate</name>
        <dbReference type="ChEBI" id="CHEBI:58702"/>
    </ligand>
</feature>
<dbReference type="GO" id="GO:0005737">
    <property type="term" value="C:cytoplasm"/>
    <property type="evidence" value="ECO:0007669"/>
    <property type="project" value="UniProtKB-SubCell"/>
</dbReference>
<comment type="catalytic activity">
    <reaction evidence="7">
        <text>3-phosphoshikimate + phosphoenolpyruvate = 5-O-(1-carboxyvinyl)-3-phosphoshikimate + phosphate</text>
        <dbReference type="Rhea" id="RHEA:21256"/>
        <dbReference type="ChEBI" id="CHEBI:43474"/>
        <dbReference type="ChEBI" id="CHEBI:57701"/>
        <dbReference type="ChEBI" id="CHEBI:58702"/>
        <dbReference type="ChEBI" id="CHEBI:145989"/>
        <dbReference type="EC" id="2.5.1.19"/>
    </reaction>
    <physiologicalReaction direction="left-to-right" evidence="7">
        <dbReference type="Rhea" id="RHEA:21257"/>
    </physiologicalReaction>
</comment>
<feature type="binding site" evidence="8">
    <location>
        <position position="191"/>
    </location>
    <ligand>
        <name>3-phosphoshikimate</name>
        <dbReference type="ChEBI" id="CHEBI:145989"/>
    </ligand>
</feature>
<protein>
    <recommendedName>
        <fullName evidence="8">3-phosphoshikimate 1-carboxyvinyltransferase</fullName>
        <ecNumber evidence="8">2.5.1.19</ecNumber>
    </recommendedName>
    <alternativeName>
        <fullName evidence="8">5-enolpyruvylshikimate-3-phosphate synthase</fullName>
        <shortName evidence="8">EPSP synthase</shortName>
        <shortName evidence="8">EPSPS</shortName>
    </alternativeName>
</protein>
<dbReference type="AlphaFoldDB" id="A0AAE3H9M1"/>
<accession>A0AAE3H9M1</accession>
<dbReference type="InterPro" id="IPR023193">
    <property type="entry name" value="EPSP_synthase_CS"/>
</dbReference>
<dbReference type="NCBIfam" id="TIGR01356">
    <property type="entry name" value="aroA"/>
    <property type="match status" value="1"/>
</dbReference>
<feature type="binding site" evidence="8">
    <location>
        <position position="165"/>
    </location>
    <ligand>
        <name>phosphoenolpyruvate</name>
        <dbReference type="ChEBI" id="CHEBI:58702"/>
    </ligand>
</feature>
<dbReference type="RefSeq" id="WP_256622041.1">
    <property type="nucleotide sequence ID" value="NZ_JTEO01000002.1"/>
</dbReference>
<evidence type="ECO:0000256" key="5">
    <source>
        <dbReference type="ARBA" id="ARBA00022679"/>
    </source>
</evidence>
<dbReference type="Pfam" id="PF00275">
    <property type="entry name" value="EPSP_synthase"/>
    <property type="match status" value="1"/>
</dbReference>
<evidence type="ECO:0000256" key="6">
    <source>
        <dbReference type="ARBA" id="ARBA00023141"/>
    </source>
</evidence>
<feature type="binding site" evidence="8">
    <location>
        <position position="341"/>
    </location>
    <ligand>
        <name>phosphoenolpyruvate</name>
        <dbReference type="ChEBI" id="CHEBI:58702"/>
    </ligand>
</feature>
<feature type="binding site" evidence="8">
    <location>
        <position position="337"/>
    </location>
    <ligand>
        <name>3-phosphoshikimate</name>
        <dbReference type="ChEBI" id="CHEBI:145989"/>
    </ligand>
</feature>
<feature type="binding site" evidence="8">
    <location>
        <position position="20"/>
    </location>
    <ligand>
        <name>3-phosphoshikimate</name>
        <dbReference type="ChEBI" id="CHEBI:145989"/>
    </ligand>
</feature>
<keyword evidence="3 8" id="KW-0963">Cytoplasm</keyword>
<dbReference type="PIRSF" id="PIRSF000505">
    <property type="entry name" value="EPSPS"/>
    <property type="match status" value="1"/>
</dbReference>
<dbReference type="GO" id="GO:0008652">
    <property type="term" value="P:amino acid biosynthetic process"/>
    <property type="evidence" value="ECO:0007669"/>
    <property type="project" value="UniProtKB-KW"/>
</dbReference>
<comment type="subunit">
    <text evidence="8">Monomer.</text>
</comment>
<comment type="subcellular location">
    <subcellularLocation>
        <location evidence="8">Cytoplasm</location>
    </subcellularLocation>
</comment>
<dbReference type="Gene3D" id="3.65.10.10">
    <property type="entry name" value="Enolpyruvate transferase domain"/>
    <property type="match status" value="2"/>
</dbReference>
<feature type="binding site" evidence="8">
    <location>
        <position position="165"/>
    </location>
    <ligand>
        <name>3-phosphoshikimate</name>
        <dbReference type="ChEBI" id="CHEBI:145989"/>
    </ligand>
</feature>
<feature type="binding site" evidence="8">
    <location>
        <position position="25"/>
    </location>
    <ligand>
        <name>3-phosphoshikimate</name>
        <dbReference type="ChEBI" id="CHEBI:145989"/>
    </ligand>
</feature>
<feature type="binding site" evidence="8">
    <location>
        <position position="21"/>
    </location>
    <ligand>
        <name>3-phosphoshikimate</name>
        <dbReference type="ChEBI" id="CHEBI:145989"/>
    </ligand>
</feature>
<comment type="similarity">
    <text evidence="2 8">Belongs to the EPSP synthase family.</text>
</comment>
<sequence>MKVSAGISRINGEVFAPSSKSYTHRAITIASLSEECIVYRPLLSADTLATVRACEAFGARIEKQHDRLVVHGFRGKLNVPDNVIDVANSGTTLRFMTAISALAKGSTVLTGDSSIRTRPNKPLLEVLNDLGVEAFSTRGNGCAPLVVRGGFNGGNATIDGSISSQFISALLIASPLTGRDTTISIRGDLKSRPYVDVTIEMLRQAGVEIITKENGSISFVIPANQVYDLREYTVPGDFSSASYLLATAAMTGSTVFVKNLFPSKQGDVEIIDVLRRMGADITWDMEEGTVKITGKGKLEAITFDAGATPDLVPTVAVLAACAEGVTHIKNAEHVRYKETDRLHAMAVELAKMGISVKEERDSLTITGGKLQGAEVHGWHDHRIVMSLTIAGMVAGDTTVDTVESVDISYPGFFDDMKRLGANLSMLEG</sequence>
<evidence type="ECO:0000256" key="4">
    <source>
        <dbReference type="ARBA" id="ARBA00022605"/>
    </source>
</evidence>
<dbReference type="EMBL" id="JTEO01000002">
    <property type="protein sequence ID" value="MCQ6962260.1"/>
    <property type="molecule type" value="Genomic_DNA"/>
</dbReference>
<dbReference type="HAMAP" id="MF_00210">
    <property type="entry name" value="EPSP_synth"/>
    <property type="match status" value="1"/>
</dbReference>
<evidence type="ECO:0000256" key="2">
    <source>
        <dbReference type="ARBA" id="ARBA00009948"/>
    </source>
</evidence>
<comment type="function">
    <text evidence="8">Catalyzes the transfer of the enolpyruvyl moiety of phosphoenolpyruvate (PEP) to the 5-hydroxyl of shikimate-3-phosphate (S3P) to produce enolpyruvyl shikimate-3-phosphate and inorganic phosphate.</text>
</comment>
<evidence type="ECO:0000256" key="3">
    <source>
        <dbReference type="ARBA" id="ARBA00022490"/>
    </source>
</evidence>
<keyword evidence="4 8" id="KW-0028">Amino-acid biosynthesis</keyword>
<dbReference type="EC" id="2.5.1.19" evidence="8"/>
<feature type="binding site" evidence="8">
    <location>
        <position position="163"/>
    </location>
    <ligand>
        <name>3-phosphoshikimate</name>
        <dbReference type="ChEBI" id="CHEBI:145989"/>
    </ligand>
</feature>
<feature type="binding site" evidence="8">
    <location>
        <position position="164"/>
    </location>
    <ligand>
        <name>3-phosphoshikimate</name>
        <dbReference type="ChEBI" id="CHEBI:145989"/>
    </ligand>
</feature>
<organism evidence="10 11">
    <name type="scientific">Methanolobus chelungpuianus</name>
    <dbReference type="NCBI Taxonomy" id="502115"/>
    <lineage>
        <taxon>Archaea</taxon>
        <taxon>Methanobacteriati</taxon>
        <taxon>Methanobacteriota</taxon>
        <taxon>Stenosarchaea group</taxon>
        <taxon>Methanomicrobia</taxon>
        <taxon>Methanosarcinales</taxon>
        <taxon>Methanosarcinaceae</taxon>
        <taxon>Methanolobus</taxon>
    </lineage>
</organism>
<evidence type="ECO:0000313" key="11">
    <source>
        <dbReference type="Proteomes" id="UP001206983"/>
    </source>
</evidence>
<comment type="caution">
    <text evidence="8">Lacks conserved residue(s) required for the propagation of feature annotation.</text>
</comment>
<dbReference type="SUPFAM" id="SSF55205">
    <property type="entry name" value="EPT/RTPC-like"/>
    <property type="match status" value="1"/>
</dbReference>
<dbReference type="Proteomes" id="UP001206983">
    <property type="component" value="Unassembled WGS sequence"/>
</dbReference>
<dbReference type="InterPro" id="IPR001986">
    <property type="entry name" value="Enolpyruvate_Tfrase_dom"/>
</dbReference>
<reference evidence="10 11" key="1">
    <citation type="journal article" date="2011" name="Appl. Environ. Microbiol.">
        <title>Methanogenic archaea isolated from Taiwan's Chelungpu fault.</title>
        <authorList>
            <person name="Wu S.Y."/>
            <person name="Lai M.C."/>
        </authorList>
    </citation>
    <scope>NUCLEOTIDE SEQUENCE [LARGE SCALE GENOMIC DNA]</scope>
    <source>
        <strain evidence="10 11">St545Mb</strain>
    </source>
</reference>
<dbReference type="PANTHER" id="PTHR21090">
    <property type="entry name" value="AROM/DEHYDROQUINATE SYNTHASE"/>
    <property type="match status" value="1"/>
</dbReference>
<dbReference type="PROSITE" id="PS00885">
    <property type="entry name" value="EPSP_SYNTHASE_2"/>
    <property type="match status" value="1"/>
</dbReference>
<dbReference type="InterPro" id="IPR036968">
    <property type="entry name" value="Enolpyruvate_Tfrase_sf"/>
</dbReference>
<dbReference type="GO" id="GO:0009423">
    <property type="term" value="P:chorismate biosynthetic process"/>
    <property type="evidence" value="ECO:0007669"/>
    <property type="project" value="UniProtKB-UniRule"/>
</dbReference>
<feature type="binding site" evidence="8">
    <location>
        <position position="90"/>
    </location>
    <ligand>
        <name>phosphoenolpyruvate</name>
        <dbReference type="ChEBI" id="CHEBI:58702"/>
    </ligand>
</feature>
<evidence type="ECO:0000256" key="7">
    <source>
        <dbReference type="ARBA" id="ARBA00044633"/>
    </source>
</evidence>
<dbReference type="GO" id="GO:0003866">
    <property type="term" value="F:3-phosphoshikimate 1-carboxyvinyltransferase activity"/>
    <property type="evidence" value="ECO:0007669"/>
    <property type="project" value="UniProtKB-UniRule"/>
</dbReference>
<feature type="binding site" evidence="8">
    <location>
        <position position="310"/>
    </location>
    <ligand>
        <name>3-phosphoshikimate</name>
        <dbReference type="ChEBI" id="CHEBI:145989"/>
    </ligand>
</feature>
<dbReference type="FunFam" id="3.65.10.10:FF:000012">
    <property type="entry name" value="Pentafunctional AROM polypeptide"/>
    <property type="match status" value="1"/>
</dbReference>
<evidence type="ECO:0000259" key="9">
    <source>
        <dbReference type="Pfam" id="PF00275"/>
    </source>
</evidence>
<keyword evidence="5 8" id="KW-0808">Transferase</keyword>
<gene>
    <name evidence="8" type="primary">aroA</name>
    <name evidence="10" type="ORF">PV02_03820</name>
</gene>
<proteinExistence type="inferred from homology"/>
<keyword evidence="6 8" id="KW-0057">Aromatic amino acid biosynthesis</keyword>
<dbReference type="PANTHER" id="PTHR21090:SF5">
    <property type="entry name" value="PENTAFUNCTIONAL AROM POLYPEPTIDE"/>
    <property type="match status" value="1"/>
</dbReference>
<evidence type="ECO:0000313" key="10">
    <source>
        <dbReference type="EMBL" id="MCQ6962260.1"/>
    </source>
</evidence>
<feature type="binding site" evidence="8">
    <location>
        <position position="118"/>
    </location>
    <ligand>
        <name>phosphoenolpyruvate</name>
        <dbReference type="ChEBI" id="CHEBI:58702"/>
    </ligand>
</feature>
<feature type="active site" description="Proton acceptor" evidence="8">
    <location>
        <position position="310"/>
    </location>
</feature>
<comment type="caution">
    <text evidence="10">The sequence shown here is derived from an EMBL/GenBank/DDBJ whole genome shotgun (WGS) entry which is preliminary data.</text>
</comment>
<dbReference type="InterPro" id="IPR013792">
    <property type="entry name" value="RNA3'P_cycl/enolpyr_Trfase_a/b"/>
</dbReference>
<comment type="pathway">
    <text evidence="1">Metabolic intermediate biosynthesis; chorismate biosynthesis; chorismate from D-erythrose 4-phosphate and phosphoenolpyruvate: step 6/7.</text>
</comment>